<feature type="repeat" description="WD" evidence="3">
    <location>
        <begin position="303"/>
        <end position="332"/>
    </location>
</feature>
<dbReference type="PANTHER" id="PTHR22844:SF199">
    <property type="entry name" value="F21J9.19"/>
    <property type="match status" value="1"/>
</dbReference>
<dbReference type="PRINTS" id="PR00320">
    <property type="entry name" value="GPROTEINBRPT"/>
</dbReference>
<dbReference type="SMART" id="SM00320">
    <property type="entry name" value="WD40"/>
    <property type="match status" value="7"/>
</dbReference>
<dbReference type="PROSITE" id="PS50082">
    <property type="entry name" value="WD_REPEATS_2"/>
    <property type="match status" value="4"/>
</dbReference>
<dbReference type="InterPro" id="IPR015943">
    <property type="entry name" value="WD40/YVTN_repeat-like_dom_sf"/>
</dbReference>
<dbReference type="FunFam" id="2.130.10.10:FF:000775">
    <property type="entry name" value="BnaA09g28200D protein"/>
    <property type="match status" value="1"/>
</dbReference>
<dbReference type="InterPro" id="IPR020472">
    <property type="entry name" value="WD40_PAC1"/>
</dbReference>
<dbReference type="EMBL" id="HG996474">
    <property type="protein sequence ID" value="CAG1834461.1"/>
    <property type="molecule type" value="Genomic_DNA"/>
</dbReference>
<organism evidence="5 6">
    <name type="scientific">Musa acuminata subsp. malaccensis</name>
    <name type="common">Wild banana</name>
    <name type="synonym">Musa malaccensis</name>
    <dbReference type="NCBI Taxonomy" id="214687"/>
    <lineage>
        <taxon>Eukaryota</taxon>
        <taxon>Viridiplantae</taxon>
        <taxon>Streptophyta</taxon>
        <taxon>Embryophyta</taxon>
        <taxon>Tracheophyta</taxon>
        <taxon>Spermatophyta</taxon>
        <taxon>Magnoliopsida</taxon>
        <taxon>Liliopsida</taxon>
        <taxon>Zingiberales</taxon>
        <taxon>Musaceae</taxon>
        <taxon>Musa</taxon>
    </lineage>
</organism>
<dbReference type="InterPro" id="IPR001680">
    <property type="entry name" value="WD40_rpt"/>
</dbReference>
<dbReference type="InterPro" id="IPR045182">
    <property type="entry name" value="JINGUBANG-like"/>
</dbReference>
<dbReference type="EnsemblPlants" id="Ma09_t07320.1">
    <property type="protein sequence ID" value="Ma09_p07320.1"/>
    <property type="gene ID" value="Ma09_g07320"/>
</dbReference>
<evidence type="ECO:0000313" key="4">
    <source>
        <dbReference type="EMBL" id="CAG1834461.1"/>
    </source>
</evidence>
<dbReference type="Gramene" id="Ma09_t07320.1">
    <property type="protein sequence ID" value="Ma09_p07320.1"/>
    <property type="gene ID" value="Ma09_g07320"/>
</dbReference>
<keyword evidence="1 3" id="KW-0853">WD repeat</keyword>
<gene>
    <name evidence="4" type="ORF">GSMUA_225660.1</name>
</gene>
<evidence type="ECO:0000313" key="6">
    <source>
        <dbReference type="Proteomes" id="UP000012960"/>
    </source>
</evidence>
<reference evidence="4" key="1">
    <citation type="submission" date="2021-03" db="EMBL/GenBank/DDBJ databases">
        <authorList>
            <consortium name="Genoscope - CEA"/>
            <person name="William W."/>
        </authorList>
    </citation>
    <scope>NUCLEOTIDE SEQUENCE</scope>
    <source>
        <strain evidence="4">Doubled-haploid Pahang</strain>
    </source>
</reference>
<evidence type="ECO:0000256" key="1">
    <source>
        <dbReference type="ARBA" id="ARBA00022574"/>
    </source>
</evidence>
<dbReference type="Pfam" id="PF00400">
    <property type="entry name" value="WD40"/>
    <property type="match status" value="6"/>
</dbReference>
<feature type="repeat" description="WD" evidence="3">
    <location>
        <begin position="167"/>
        <end position="196"/>
    </location>
</feature>
<dbReference type="PROSITE" id="PS50294">
    <property type="entry name" value="WD_REPEATS_REGION"/>
    <property type="match status" value="2"/>
</dbReference>
<accession>A0A804KGX8</accession>
<sequence length="407" mass="43974">MSLCLPSSTEDDAASVGTLPSLPSLQSVVPIYNYPDSVRCSASHLCLSSIKALTSSSSAAALAVSATSSFLYSASESEITVFDLVSARPVETFAGVPSAGFVKSVALSPDGRLFTAHQDGRIRAWRRSVRSGRHRLDATLPTVADRLRRLPLPGNYVAVRRHKKRLWVEHADAVSAVAFREGLLYSVSWDKTLKVWRGGSDFRCLESVPAHEDAANAVAVAGDGTVYTGSADGRIRAWTRSLVEEGRRRRHRLVATLERHRSAVNALALSGDGAVLYSGACDRSILVWEREESAGHMAVAGALRGHRKAILCLACVDDVLFSGSSDRTVRIWRREGEGKGYACLGVIQGHVAGVRSLVAVRVDSGKEDKDDEYRVCSGSLDGEVRIWRVRISATKESGPDVKNTKTN</sequence>
<feature type="repeat" description="WD" evidence="3">
    <location>
        <begin position="208"/>
        <end position="238"/>
    </location>
</feature>
<dbReference type="Gene3D" id="2.130.10.10">
    <property type="entry name" value="YVTN repeat-like/Quinoprotein amine dehydrogenase"/>
    <property type="match status" value="3"/>
</dbReference>
<dbReference type="PANTHER" id="PTHR22844">
    <property type="entry name" value="F-BOX AND WD40 DOMAIN PROTEIN"/>
    <property type="match status" value="1"/>
</dbReference>
<dbReference type="OMA" id="IRTWKVW"/>
<feature type="repeat" description="WD" evidence="3">
    <location>
        <begin position="257"/>
        <end position="289"/>
    </location>
</feature>
<dbReference type="OrthoDB" id="674604at2759"/>
<evidence type="ECO:0000256" key="3">
    <source>
        <dbReference type="PROSITE-ProRule" id="PRU00221"/>
    </source>
</evidence>
<keyword evidence="6" id="KW-1185">Reference proteome</keyword>
<name>A0A804KGX8_MUSAM</name>
<dbReference type="SUPFAM" id="SSF50978">
    <property type="entry name" value="WD40 repeat-like"/>
    <property type="match status" value="1"/>
</dbReference>
<evidence type="ECO:0000313" key="5">
    <source>
        <dbReference type="EnsemblPlants" id="Ma09_p07320.1"/>
    </source>
</evidence>
<proteinExistence type="predicted"/>
<protein>
    <submittedName>
        <fullName evidence="4">(wild Malaysian banana) hypothetical protein</fullName>
    </submittedName>
</protein>
<evidence type="ECO:0000256" key="2">
    <source>
        <dbReference type="ARBA" id="ARBA00022737"/>
    </source>
</evidence>
<dbReference type="AlphaFoldDB" id="A0A804KGX8"/>
<dbReference type="Proteomes" id="UP000012960">
    <property type="component" value="Unplaced"/>
</dbReference>
<keyword evidence="2" id="KW-0677">Repeat</keyword>
<reference evidence="5" key="2">
    <citation type="submission" date="2021-05" db="UniProtKB">
        <authorList>
            <consortium name="EnsemblPlants"/>
        </authorList>
    </citation>
    <scope>IDENTIFICATION</scope>
    <source>
        <strain evidence="5">subsp. malaccensis</strain>
    </source>
</reference>
<dbReference type="InterPro" id="IPR036322">
    <property type="entry name" value="WD40_repeat_dom_sf"/>
</dbReference>